<keyword evidence="1" id="KW-0472">Membrane</keyword>
<organism evidence="2 3">
    <name type="scientific">Enterococcus rotai</name>
    <dbReference type="NCBI Taxonomy" id="118060"/>
    <lineage>
        <taxon>Bacteria</taxon>
        <taxon>Bacillati</taxon>
        <taxon>Bacillota</taxon>
        <taxon>Bacilli</taxon>
        <taxon>Lactobacillales</taxon>
        <taxon>Enterococcaceae</taxon>
        <taxon>Enterococcus</taxon>
    </lineage>
</organism>
<feature type="transmembrane region" description="Helical" evidence="1">
    <location>
        <begin position="42"/>
        <end position="61"/>
    </location>
</feature>
<reference evidence="3" key="1">
    <citation type="submission" date="2015-12" db="EMBL/GenBank/DDBJ databases">
        <authorList>
            <person name="Lauer A."/>
            <person name="Humrighouse B."/>
            <person name="Loparev V."/>
            <person name="Shewmaker P.L."/>
            <person name="Whitney A.M."/>
            <person name="McLaughlin R.W."/>
        </authorList>
    </citation>
    <scope>NUCLEOTIDE SEQUENCE [LARGE SCALE GENOMIC DNA]</scope>
    <source>
        <strain evidence="3">LMG 26678</strain>
    </source>
</reference>
<protein>
    <submittedName>
        <fullName evidence="2">Uncharacterized protein</fullName>
    </submittedName>
</protein>
<evidence type="ECO:0000313" key="3">
    <source>
        <dbReference type="Proteomes" id="UP000067523"/>
    </source>
</evidence>
<evidence type="ECO:0000313" key="2">
    <source>
        <dbReference type="EMBL" id="ALS36513.1"/>
    </source>
</evidence>
<dbReference type="EMBL" id="CP013655">
    <property type="protein sequence ID" value="ALS36513.1"/>
    <property type="molecule type" value="Genomic_DNA"/>
</dbReference>
<dbReference type="AlphaFoldDB" id="A0A0U2XCL0"/>
<evidence type="ECO:0000256" key="1">
    <source>
        <dbReference type="SAM" id="Phobius"/>
    </source>
</evidence>
<keyword evidence="3" id="KW-1185">Reference proteome</keyword>
<dbReference type="KEGG" id="erx:ATZ35_04860"/>
<gene>
    <name evidence="2" type="ORF">ATZ35_04860</name>
</gene>
<name>A0A0U2XCL0_9ENTE</name>
<feature type="transmembrane region" description="Helical" evidence="1">
    <location>
        <begin position="7"/>
        <end position="22"/>
    </location>
</feature>
<proteinExistence type="predicted"/>
<feature type="transmembrane region" description="Helical" evidence="1">
    <location>
        <begin position="73"/>
        <end position="91"/>
    </location>
</feature>
<keyword evidence="1" id="KW-1133">Transmembrane helix</keyword>
<dbReference type="Proteomes" id="UP000067523">
    <property type="component" value="Chromosome"/>
</dbReference>
<keyword evidence="1" id="KW-0812">Transmembrane</keyword>
<accession>A0A0U2XCL0</accession>
<sequence>MNKAKPISIFGTNLAIIIYYFLPRIQITTLSPHWNMFFNFRPILVTIITLSMLMITFQKAYSNKWKSVHLSRMVTGAYILFLLATLFYFMMLEFVG</sequence>
<dbReference type="RefSeq" id="WP_208929754.1">
    <property type="nucleotide sequence ID" value="NZ_CP013655.1"/>
</dbReference>